<keyword evidence="3" id="KW-1185">Reference proteome</keyword>
<dbReference type="Pfam" id="PF13454">
    <property type="entry name" value="NAD_binding_9"/>
    <property type="match status" value="1"/>
</dbReference>
<accession>A0A7W4P6F2</accession>
<evidence type="ECO:0000259" key="1">
    <source>
        <dbReference type="Pfam" id="PF13454"/>
    </source>
</evidence>
<reference evidence="2 3" key="1">
    <citation type="submission" date="2020-04" db="EMBL/GenBank/DDBJ databases">
        <title>Description of novel Gluconacetobacter.</title>
        <authorList>
            <person name="Sombolestani A."/>
        </authorList>
    </citation>
    <scope>NUCLEOTIDE SEQUENCE [LARGE SCALE GENOMIC DNA]</scope>
    <source>
        <strain evidence="2 3">LMG 21312</strain>
    </source>
</reference>
<dbReference type="EMBL" id="JABEQH010000023">
    <property type="protein sequence ID" value="MBB2177178.1"/>
    <property type="molecule type" value="Genomic_DNA"/>
</dbReference>
<feature type="domain" description="FAD-dependent urate hydroxylase HpyO/Asp monooxygenase CreE-like FAD/NAD(P)-binding" evidence="1">
    <location>
        <begin position="8"/>
        <end position="147"/>
    </location>
</feature>
<dbReference type="InterPro" id="IPR038732">
    <property type="entry name" value="HpyO/CreE_NAD-binding"/>
</dbReference>
<dbReference type="PANTHER" id="PTHR40254">
    <property type="entry name" value="BLR0577 PROTEIN"/>
    <property type="match status" value="1"/>
</dbReference>
<comment type="caution">
    <text evidence="2">The sequence shown here is derived from an EMBL/GenBank/DDBJ whole genome shotgun (WGS) entry which is preliminary data.</text>
</comment>
<gene>
    <name evidence="2" type="ORF">HLH21_14800</name>
</gene>
<evidence type="ECO:0000313" key="2">
    <source>
        <dbReference type="EMBL" id="MBB2177178.1"/>
    </source>
</evidence>
<dbReference type="InterPro" id="IPR052189">
    <property type="entry name" value="L-asp_N-monooxygenase_NS-form"/>
</dbReference>
<protein>
    <submittedName>
        <fullName evidence="2">NAD(P)-binding protein</fullName>
    </submittedName>
</protein>
<dbReference type="PANTHER" id="PTHR40254:SF1">
    <property type="entry name" value="BLR0577 PROTEIN"/>
    <property type="match status" value="1"/>
</dbReference>
<name>A0A7W4P6F2_9PROT</name>
<dbReference type="RefSeq" id="WP_182944525.1">
    <property type="nucleotide sequence ID" value="NZ_JABEQH010000023.1"/>
</dbReference>
<dbReference type="PROSITE" id="PS51257">
    <property type="entry name" value="PROKAR_LIPOPROTEIN"/>
    <property type="match status" value="1"/>
</dbReference>
<sequence length="445" mass="47869">MERPPHVAIVGGGASGVLLACNLARQANCPAVTLIDPADEPGPGLAYATRCPRHLLNVRNDGMGAMADDPHHFLAWLRAHVDPLAPADGFTPRAIFGHYLRALYAEAGPTHLRGQVVDYQPEGQGGRLTLADGRPVRADVTVLATGNFDPAPLAAIDDAVRAAGVYHHTAWDDAVYGAIGQGDPVALIGTGLTAVDVVLRLRDGDHRGPITAVSRHGLLPSRHAPYEADGTSPFPDDVPPTARAYLRAFRAALRRHVPWRAIVDGLRHRTNDLWRALPETEQRRFRRHLQRRWDIMRHRIAPAIAAAIDAERAAGTVVIWKGHLDAVTMEDGAAVVALRSAQGPVSVRAAHVVNCTGPDMDYCRVDSPLLRSMLARRVIMPGRLGGGLICDRDGALVDGQGRASDRLFTLGPARLGVLFESIAIPEIRQQAADLAATLARRLALP</sequence>
<proteinExistence type="predicted"/>
<organism evidence="2 3">
    <name type="scientific">Gluconacetobacter johannae</name>
    <dbReference type="NCBI Taxonomy" id="112140"/>
    <lineage>
        <taxon>Bacteria</taxon>
        <taxon>Pseudomonadati</taxon>
        <taxon>Pseudomonadota</taxon>
        <taxon>Alphaproteobacteria</taxon>
        <taxon>Acetobacterales</taxon>
        <taxon>Acetobacteraceae</taxon>
        <taxon>Gluconacetobacter</taxon>
    </lineage>
</organism>
<evidence type="ECO:0000313" key="3">
    <source>
        <dbReference type="Proteomes" id="UP000561066"/>
    </source>
</evidence>
<dbReference type="InterPro" id="IPR036188">
    <property type="entry name" value="FAD/NAD-bd_sf"/>
</dbReference>
<dbReference type="AlphaFoldDB" id="A0A7W4P6F2"/>
<dbReference type="Gene3D" id="3.50.50.60">
    <property type="entry name" value="FAD/NAD(P)-binding domain"/>
    <property type="match status" value="1"/>
</dbReference>
<dbReference type="SUPFAM" id="SSF51905">
    <property type="entry name" value="FAD/NAD(P)-binding domain"/>
    <property type="match status" value="2"/>
</dbReference>
<dbReference type="Proteomes" id="UP000561066">
    <property type="component" value="Unassembled WGS sequence"/>
</dbReference>